<organism evidence="2 3">
    <name type="scientific">Colwellia maritima</name>
    <dbReference type="NCBI Taxonomy" id="2912588"/>
    <lineage>
        <taxon>Bacteria</taxon>
        <taxon>Pseudomonadati</taxon>
        <taxon>Pseudomonadota</taxon>
        <taxon>Gammaproteobacteria</taxon>
        <taxon>Alteromonadales</taxon>
        <taxon>Colwelliaceae</taxon>
        <taxon>Colwellia</taxon>
    </lineage>
</organism>
<dbReference type="SMART" id="SM00987">
    <property type="entry name" value="UreE_C"/>
    <property type="match status" value="1"/>
</dbReference>
<dbReference type="SUPFAM" id="SSF52141">
    <property type="entry name" value="Uracil-DNA glycosylase-like"/>
    <property type="match status" value="1"/>
</dbReference>
<dbReference type="PANTHER" id="PTHR42160:SF1">
    <property type="entry name" value="URACIL-DNA GLYCOSYLASE SUPERFAMILY PROTEIN"/>
    <property type="match status" value="1"/>
</dbReference>
<evidence type="ECO:0000313" key="3">
    <source>
        <dbReference type="Proteomes" id="UP001139646"/>
    </source>
</evidence>
<evidence type="ECO:0000313" key="2">
    <source>
        <dbReference type="EMBL" id="MCI2283787.1"/>
    </source>
</evidence>
<dbReference type="Gene3D" id="3.40.470.10">
    <property type="entry name" value="Uracil-DNA glycosylase-like domain"/>
    <property type="match status" value="1"/>
</dbReference>
<dbReference type="Pfam" id="PF03167">
    <property type="entry name" value="UDG"/>
    <property type="match status" value="1"/>
</dbReference>
<gene>
    <name evidence="2" type="ORF">L3081_10730</name>
</gene>
<dbReference type="InterPro" id="IPR005122">
    <property type="entry name" value="Uracil-DNA_glycosylase-like"/>
</dbReference>
<protein>
    <submittedName>
        <fullName evidence="2">Uracil-DNA glycosylase family protein</fullName>
    </submittedName>
</protein>
<name>A0ABS9X402_9GAMM</name>
<dbReference type="RefSeq" id="WP_242286019.1">
    <property type="nucleotide sequence ID" value="NZ_JAKKSL010000002.1"/>
</dbReference>
<sequence>MKNLLSQVKQCRLCEKILPLEPNPILQISTQSKILIVGQAPGIKAHQKSMPFDDKSGDRLRAWLGVNKSQFYNEQLFAILPMGFCYPGRGKSGDLPPIPQCATTWRKALLEKLTEIELTIILGKYAVEWHLHSKAPITKLAKQWQTLLPLNKIVLPHPSPRNNLWLKKNLWFEKEVIPLLQKKVTALMPD</sequence>
<dbReference type="InterPro" id="IPR036895">
    <property type="entry name" value="Uracil-DNA_glycosylase-like_sf"/>
</dbReference>
<evidence type="ECO:0000259" key="1">
    <source>
        <dbReference type="SMART" id="SM00986"/>
    </source>
</evidence>
<feature type="domain" description="Uracil-DNA glycosylase-like" evidence="1">
    <location>
        <begin position="25"/>
        <end position="181"/>
    </location>
</feature>
<accession>A0ABS9X402</accession>
<proteinExistence type="predicted"/>
<reference evidence="2" key="1">
    <citation type="submission" date="2022-01" db="EMBL/GenBank/DDBJ databases">
        <title>Colwellia maritima, isolated from seawater.</title>
        <authorList>
            <person name="Kristyanto S."/>
            <person name="Jung J."/>
            <person name="Jeon C.O."/>
        </authorList>
    </citation>
    <scope>NUCLEOTIDE SEQUENCE</scope>
    <source>
        <strain evidence="2">MSW7</strain>
    </source>
</reference>
<comment type="caution">
    <text evidence="2">The sequence shown here is derived from an EMBL/GenBank/DDBJ whole genome shotgun (WGS) entry which is preliminary data.</text>
</comment>
<dbReference type="CDD" id="cd10033">
    <property type="entry name" value="UDG_like"/>
    <property type="match status" value="1"/>
</dbReference>
<dbReference type="SMART" id="SM00986">
    <property type="entry name" value="UDG"/>
    <property type="match status" value="1"/>
</dbReference>
<dbReference type="Proteomes" id="UP001139646">
    <property type="component" value="Unassembled WGS sequence"/>
</dbReference>
<dbReference type="PANTHER" id="PTHR42160">
    <property type="entry name" value="URACIL-DNA GLYCOSYLASE SUPERFAMILY PROTEIN"/>
    <property type="match status" value="1"/>
</dbReference>
<dbReference type="InterPro" id="IPR047124">
    <property type="entry name" value="HI_0220.2"/>
</dbReference>
<dbReference type="EMBL" id="JAKKSL010000002">
    <property type="protein sequence ID" value="MCI2283787.1"/>
    <property type="molecule type" value="Genomic_DNA"/>
</dbReference>
<keyword evidence="3" id="KW-1185">Reference proteome</keyword>